<feature type="region of interest" description="Disordered" evidence="1">
    <location>
        <begin position="64"/>
        <end position="83"/>
    </location>
</feature>
<sequence length="129" mass="16028">MIRRELEHLEHTAEEQRLLRMDREERRQREHARRKLNLRRKIEEEWKTKEMLLLTRIGEDVKREARIEEQRRKSREESDKKKQALLEKKMAYHLQKMQESGIKKEDMRKNTNDYGEQDGLHYECENINI</sequence>
<accession>A0A8B9WFY8</accession>
<protein>
    <recommendedName>
        <fullName evidence="4">FSIP2</fullName>
    </recommendedName>
</protein>
<dbReference type="InterPro" id="IPR038891">
    <property type="entry name" value="FSIP2"/>
</dbReference>
<dbReference type="PANTHER" id="PTHR21856">
    <property type="entry name" value="FIBROUS SHEATH-INTERACTING PROTEIN 2"/>
    <property type="match status" value="1"/>
</dbReference>
<dbReference type="Proteomes" id="UP000694520">
    <property type="component" value="Chromosome 2"/>
</dbReference>
<evidence type="ECO:0008006" key="4">
    <source>
        <dbReference type="Google" id="ProtNLM"/>
    </source>
</evidence>
<dbReference type="GeneTree" id="ENSGT00680000100018"/>
<evidence type="ECO:0000256" key="1">
    <source>
        <dbReference type="SAM" id="MobiDB-lite"/>
    </source>
</evidence>
<proteinExistence type="predicted"/>
<organism evidence="2 3">
    <name type="scientific">Bos mutus grunniens</name>
    <name type="common">Wild yak</name>
    <name type="synonym">Bos grunniens</name>
    <dbReference type="NCBI Taxonomy" id="30521"/>
    <lineage>
        <taxon>Eukaryota</taxon>
        <taxon>Metazoa</taxon>
        <taxon>Chordata</taxon>
        <taxon>Craniata</taxon>
        <taxon>Vertebrata</taxon>
        <taxon>Euteleostomi</taxon>
        <taxon>Mammalia</taxon>
        <taxon>Eutheria</taxon>
        <taxon>Laurasiatheria</taxon>
        <taxon>Artiodactyla</taxon>
        <taxon>Ruminantia</taxon>
        <taxon>Pecora</taxon>
        <taxon>Bovidae</taxon>
        <taxon>Bovinae</taxon>
        <taxon>Bos</taxon>
    </lineage>
</organism>
<dbReference type="AlphaFoldDB" id="A0A8B9WFY8"/>
<reference evidence="2" key="2">
    <citation type="submission" date="2025-08" db="UniProtKB">
        <authorList>
            <consortium name="Ensembl"/>
        </authorList>
    </citation>
    <scope>IDENTIFICATION</scope>
</reference>
<evidence type="ECO:0000313" key="2">
    <source>
        <dbReference type="Ensembl" id="ENSBGRP00000004436.1"/>
    </source>
</evidence>
<keyword evidence="3" id="KW-1185">Reference proteome</keyword>
<reference evidence="2" key="1">
    <citation type="submission" date="2019-05" db="EMBL/GenBank/DDBJ databases">
        <authorList>
            <person name="Zhang S."/>
            <person name="Liu J."/>
        </authorList>
    </citation>
    <scope>NUCLEOTIDE SEQUENCE [LARGE SCALE GENOMIC DNA]</scope>
</reference>
<dbReference type="PANTHER" id="PTHR21856:SF7">
    <property type="entry name" value="FIBROUS SHEATH-INTERACTING PROTEIN 2"/>
    <property type="match status" value="1"/>
</dbReference>
<feature type="compositionally biased region" description="Basic and acidic residues" evidence="1">
    <location>
        <begin position="101"/>
        <end position="111"/>
    </location>
</feature>
<evidence type="ECO:0000313" key="3">
    <source>
        <dbReference type="Proteomes" id="UP000694520"/>
    </source>
</evidence>
<dbReference type="Ensembl" id="ENSBGRT00000005085.1">
    <property type="protein sequence ID" value="ENSBGRP00000004436.1"/>
    <property type="gene ID" value="ENSBGRG00000002720.1"/>
</dbReference>
<name>A0A8B9WFY8_BOSMU</name>
<feature type="region of interest" description="Disordered" evidence="1">
    <location>
        <begin position="98"/>
        <end position="118"/>
    </location>
</feature>
<dbReference type="GO" id="GO:0005739">
    <property type="term" value="C:mitochondrion"/>
    <property type="evidence" value="ECO:0007669"/>
    <property type="project" value="TreeGrafter"/>
</dbReference>
<reference evidence="2" key="3">
    <citation type="submission" date="2025-09" db="UniProtKB">
        <authorList>
            <consortium name="Ensembl"/>
        </authorList>
    </citation>
    <scope>IDENTIFICATION</scope>
</reference>